<organism evidence="2 3">
    <name type="scientific">Sinimarinibacterium thermocellulolyticum</name>
    <dbReference type="NCBI Taxonomy" id="3170016"/>
    <lineage>
        <taxon>Bacteria</taxon>
        <taxon>Pseudomonadati</taxon>
        <taxon>Pseudomonadota</taxon>
        <taxon>Gammaproteobacteria</taxon>
        <taxon>Nevskiales</taxon>
        <taxon>Nevskiaceae</taxon>
        <taxon>Sinimarinibacterium</taxon>
    </lineage>
</organism>
<feature type="region of interest" description="Disordered" evidence="1">
    <location>
        <begin position="1"/>
        <end position="33"/>
    </location>
</feature>
<sequence>MAKPRITASMLRKRPQPRDPAQPPADQPEDAASAVFDAQSEHSLSMVDDPLFRAPQFGIKPRPATPTVRVLRASKRRVDRERP</sequence>
<evidence type="ECO:0000256" key="1">
    <source>
        <dbReference type="SAM" id="MobiDB-lite"/>
    </source>
</evidence>
<dbReference type="Proteomes" id="UP001465331">
    <property type="component" value="Unassembled WGS sequence"/>
</dbReference>
<feature type="region of interest" description="Disordered" evidence="1">
    <location>
        <begin position="54"/>
        <end position="83"/>
    </location>
</feature>
<accession>A0ABV2A5N6</accession>
<gene>
    <name evidence="2" type="ORF">ABSH63_00930</name>
</gene>
<protein>
    <submittedName>
        <fullName evidence="2">Uncharacterized protein</fullName>
    </submittedName>
</protein>
<proteinExistence type="predicted"/>
<keyword evidence="3" id="KW-1185">Reference proteome</keyword>
<dbReference type="RefSeq" id="WP_352886542.1">
    <property type="nucleotide sequence ID" value="NZ_JBEPIJ010000001.1"/>
</dbReference>
<evidence type="ECO:0000313" key="3">
    <source>
        <dbReference type="Proteomes" id="UP001465331"/>
    </source>
</evidence>
<comment type="caution">
    <text evidence="2">The sequence shown here is derived from an EMBL/GenBank/DDBJ whole genome shotgun (WGS) entry which is preliminary data.</text>
</comment>
<name>A0ABV2A5N6_9GAMM</name>
<evidence type="ECO:0000313" key="2">
    <source>
        <dbReference type="EMBL" id="MES0872578.1"/>
    </source>
</evidence>
<dbReference type="EMBL" id="JBEPIJ010000001">
    <property type="protein sequence ID" value="MES0872578.1"/>
    <property type="molecule type" value="Genomic_DNA"/>
</dbReference>
<reference evidence="2 3" key="1">
    <citation type="submission" date="2024-06" db="EMBL/GenBank/DDBJ databases">
        <authorList>
            <person name="Li Z."/>
            <person name="Jiang Y."/>
        </authorList>
    </citation>
    <scope>NUCLEOTIDE SEQUENCE [LARGE SCALE GENOMIC DNA]</scope>
    <source>
        <strain evidence="2 3">HSW-8</strain>
    </source>
</reference>